<evidence type="ECO:0000256" key="9">
    <source>
        <dbReference type="SAM" id="MobiDB-lite"/>
    </source>
</evidence>
<dbReference type="InParanoid" id="A0A7M7GK09"/>
<evidence type="ECO:0000256" key="6">
    <source>
        <dbReference type="ARBA" id="ARBA00023170"/>
    </source>
</evidence>
<comment type="similarity">
    <text evidence="8">Belongs to the G-protein coupled receptor 1 family.</text>
</comment>
<feature type="transmembrane region" description="Helical" evidence="10">
    <location>
        <begin position="261"/>
        <end position="285"/>
    </location>
</feature>
<dbReference type="EnsemblMetazoa" id="XM_003724561">
    <property type="protein sequence ID" value="XP_003724609"/>
    <property type="gene ID" value="LOC100888815"/>
</dbReference>
<feature type="transmembrane region" description="Helical" evidence="10">
    <location>
        <begin position="52"/>
        <end position="74"/>
    </location>
</feature>
<dbReference type="PANTHER" id="PTHR45695:SF26">
    <property type="entry name" value="NEUROPEPTIDE CCHAMIDE-1 RECEPTOR"/>
    <property type="match status" value="1"/>
</dbReference>
<feature type="transmembrane region" description="Helical" evidence="10">
    <location>
        <begin position="305"/>
        <end position="324"/>
    </location>
</feature>
<dbReference type="GeneID" id="100888815"/>
<sequence>MESTLPMTSMEGLNTDQFDSNDSYVQDGLYEYSIVFEGDLCLSKGPKFMRDAAILGIFFLVGFLGNCCLMMVILSSPRLRTSANILLTNLAMGDLLYVMVSGPFFLEHELHSCWQYGLAGCKLVNFTQVMVQGVCVYTLTALSIERYSVLVRGGTIRHGGRMRRGILAAFAVWFIAAVVASPILAYAHISGGDAPVCQYTQLFSRAAKIYEVARSLVMYLLPLAIITFLYTVIAQTLLKSAGAFAGETQPGARHFSARRRLALTVLILALFFGIFWLPYYIYIVWFQLDHSSLVHMAGVAEFRNLYYFSALANSCLNPIIIFAMSTSHRRALMICVRCRKAETTITSVAHTRSANGIPGEKVKQPIDSRSGSRNTRCTEL</sequence>
<comment type="subcellular location">
    <subcellularLocation>
        <location evidence="1">Membrane</location>
        <topology evidence="1">Multi-pass membrane protein</topology>
    </subcellularLocation>
</comment>
<evidence type="ECO:0000256" key="4">
    <source>
        <dbReference type="ARBA" id="ARBA00023040"/>
    </source>
</evidence>
<reference evidence="13" key="1">
    <citation type="submission" date="2015-02" db="EMBL/GenBank/DDBJ databases">
        <title>Genome sequencing for Strongylocentrotus purpuratus.</title>
        <authorList>
            <person name="Murali S."/>
            <person name="Liu Y."/>
            <person name="Vee V."/>
            <person name="English A."/>
            <person name="Wang M."/>
            <person name="Skinner E."/>
            <person name="Han Y."/>
            <person name="Muzny D.M."/>
            <person name="Worley K.C."/>
            <person name="Gibbs R.A."/>
        </authorList>
    </citation>
    <scope>NUCLEOTIDE SEQUENCE</scope>
</reference>
<keyword evidence="2 8" id="KW-0812">Transmembrane</keyword>
<evidence type="ECO:0000259" key="11">
    <source>
        <dbReference type="PROSITE" id="PS50262"/>
    </source>
</evidence>
<feature type="transmembrane region" description="Helical" evidence="10">
    <location>
        <begin position="209"/>
        <end position="233"/>
    </location>
</feature>
<dbReference type="AlphaFoldDB" id="A0A7M7GK09"/>
<dbReference type="KEGG" id="spu:100888815"/>
<dbReference type="FunFam" id="1.20.1070.10:FF:000429">
    <property type="entry name" value="Uncharacterized protein"/>
    <property type="match status" value="1"/>
</dbReference>
<evidence type="ECO:0000256" key="5">
    <source>
        <dbReference type="ARBA" id="ARBA00023136"/>
    </source>
</evidence>
<evidence type="ECO:0000313" key="12">
    <source>
        <dbReference type="EnsemblMetazoa" id="XP_003724609"/>
    </source>
</evidence>
<dbReference type="Pfam" id="PF00001">
    <property type="entry name" value="7tm_1"/>
    <property type="match status" value="1"/>
</dbReference>
<dbReference type="OMA" id="HELHSCW"/>
<dbReference type="PROSITE" id="PS00237">
    <property type="entry name" value="G_PROTEIN_RECEP_F1_1"/>
    <property type="match status" value="1"/>
</dbReference>
<keyword evidence="4 8" id="KW-0297">G-protein coupled receptor</keyword>
<evidence type="ECO:0000256" key="2">
    <source>
        <dbReference type="ARBA" id="ARBA00022692"/>
    </source>
</evidence>
<dbReference type="InterPro" id="IPR017452">
    <property type="entry name" value="GPCR_Rhodpsn_7TM"/>
</dbReference>
<evidence type="ECO:0000256" key="8">
    <source>
        <dbReference type="RuleBase" id="RU000688"/>
    </source>
</evidence>
<dbReference type="Gene3D" id="1.20.1070.10">
    <property type="entry name" value="Rhodopsin 7-helix transmembrane proteins"/>
    <property type="match status" value="1"/>
</dbReference>
<dbReference type="RefSeq" id="XP_003724609.1">
    <property type="nucleotide sequence ID" value="XM_003724561.3"/>
</dbReference>
<protein>
    <recommendedName>
        <fullName evidence="11">G-protein coupled receptors family 1 profile domain-containing protein</fullName>
    </recommendedName>
</protein>
<evidence type="ECO:0000256" key="3">
    <source>
        <dbReference type="ARBA" id="ARBA00022989"/>
    </source>
</evidence>
<evidence type="ECO:0000256" key="7">
    <source>
        <dbReference type="ARBA" id="ARBA00023224"/>
    </source>
</evidence>
<dbReference type="PROSITE" id="PS50262">
    <property type="entry name" value="G_PROTEIN_RECEP_F1_2"/>
    <property type="match status" value="1"/>
</dbReference>
<evidence type="ECO:0000256" key="1">
    <source>
        <dbReference type="ARBA" id="ARBA00004141"/>
    </source>
</evidence>
<keyword evidence="7 8" id="KW-0807">Transducer</keyword>
<dbReference type="InterPro" id="IPR000276">
    <property type="entry name" value="GPCR_Rhodpsn"/>
</dbReference>
<dbReference type="PANTHER" id="PTHR45695">
    <property type="entry name" value="LEUCOKININ RECEPTOR-RELATED"/>
    <property type="match status" value="1"/>
</dbReference>
<feature type="transmembrane region" description="Helical" evidence="10">
    <location>
        <begin position="165"/>
        <end position="189"/>
    </location>
</feature>
<dbReference type="Proteomes" id="UP000007110">
    <property type="component" value="Unassembled WGS sequence"/>
</dbReference>
<keyword evidence="6 8" id="KW-0675">Receptor</keyword>
<accession>A0A7M7GK09</accession>
<proteinExistence type="inferred from homology"/>
<feature type="transmembrane region" description="Helical" evidence="10">
    <location>
        <begin position="86"/>
        <end position="106"/>
    </location>
</feature>
<dbReference type="GO" id="GO:0005886">
    <property type="term" value="C:plasma membrane"/>
    <property type="evidence" value="ECO:0000318"/>
    <property type="project" value="GO_Central"/>
</dbReference>
<dbReference type="GO" id="GO:0008188">
    <property type="term" value="F:neuropeptide receptor activity"/>
    <property type="evidence" value="ECO:0000318"/>
    <property type="project" value="GO_Central"/>
</dbReference>
<keyword evidence="3 10" id="KW-1133">Transmembrane helix</keyword>
<name>A0A7M7GK09_STRPU</name>
<dbReference type="PRINTS" id="PR00237">
    <property type="entry name" value="GPCRRHODOPSN"/>
</dbReference>
<dbReference type="OrthoDB" id="10049706at2759"/>
<reference evidence="12" key="2">
    <citation type="submission" date="2021-01" db="UniProtKB">
        <authorList>
            <consortium name="EnsemblMetazoa"/>
        </authorList>
    </citation>
    <scope>IDENTIFICATION</scope>
</reference>
<evidence type="ECO:0000256" key="10">
    <source>
        <dbReference type="SAM" id="Phobius"/>
    </source>
</evidence>
<keyword evidence="13" id="KW-1185">Reference proteome</keyword>
<feature type="region of interest" description="Disordered" evidence="9">
    <location>
        <begin position="355"/>
        <end position="380"/>
    </location>
</feature>
<feature type="domain" description="G-protein coupled receptors family 1 profile" evidence="11">
    <location>
        <begin position="65"/>
        <end position="321"/>
    </location>
</feature>
<keyword evidence="5 10" id="KW-0472">Membrane</keyword>
<dbReference type="SUPFAM" id="SSF81321">
    <property type="entry name" value="Family A G protein-coupled receptor-like"/>
    <property type="match status" value="1"/>
</dbReference>
<evidence type="ECO:0000313" key="13">
    <source>
        <dbReference type="Proteomes" id="UP000007110"/>
    </source>
</evidence>
<feature type="compositionally biased region" description="Polar residues" evidence="9">
    <location>
        <begin position="367"/>
        <end position="380"/>
    </location>
</feature>
<organism evidence="12 13">
    <name type="scientific">Strongylocentrotus purpuratus</name>
    <name type="common">Purple sea urchin</name>
    <dbReference type="NCBI Taxonomy" id="7668"/>
    <lineage>
        <taxon>Eukaryota</taxon>
        <taxon>Metazoa</taxon>
        <taxon>Echinodermata</taxon>
        <taxon>Eleutherozoa</taxon>
        <taxon>Echinozoa</taxon>
        <taxon>Echinoidea</taxon>
        <taxon>Euechinoidea</taxon>
        <taxon>Echinacea</taxon>
        <taxon>Camarodonta</taxon>
        <taxon>Echinidea</taxon>
        <taxon>Strongylocentrotidae</taxon>
        <taxon>Strongylocentrotus</taxon>
    </lineage>
</organism>
<feature type="transmembrane region" description="Helical" evidence="10">
    <location>
        <begin position="126"/>
        <end position="144"/>
    </location>
</feature>
<dbReference type="GO" id="GO:0007186">
    <property type="term" value="P:G protein-coupled receptor signaling pathway"/>
    <property type="evidence" value="ECO:0000318"/>
    <property type="project" value="GO_Central"/>
</dbReference>